<keyword evidence="4" id="KW-0812">Transmembrane</keyword>
<dbReference type="Pfam" id="PF14559">
    <property type="entry name" value="TPR_19"/>
    <property type="match status" value="1"/>
</dbReference>
<dbReference type="InterPro" id="IPR019734">
    <property type="entry name" value="TPR_rpt"/>
</dbReference>
<dbReference type="PANTHER" id="PTHR45586:SF1">
    <property type="entry name" value="LIPOPOLYSACCHARIDE ASSEMBLY PROTEIN B"/>
    <property type="match status" value="1"/>
</dbReference>
<dbReference type="Proteomes" id="UP000002601">
    <property type="component" value="Chromosome"/>
</dbReference>
<evidence type="ECO:0000313" key="6">
    <source>
        <dbReference type="Proteomes" id="UP000002601"/>
    </source>
</evidence>
<keyword evidence="1" id="KW-0677">Repeat</keyword>
<keyword evidence="4" id="KW-1133">Transmembrane helix</keyword>
<evidence type="ECO:0000256" key="2">
    <source>
        <dbReference type="ARBA" id="ARBA00022803"/>
    </source>
</evidence>
<accession>C6BZA5</accession>
<dbReference type="STRING" id="526222.Desal_2688"/>
<dbReference type="Pfam" id="PF13176">
    <property type="entry name" value="TPR_7"/>
    <property type="match status" value="1"/>
</dbReference>
<keyword evidence="6" id="KW-1185">Reference proteome</keyword>
<gene>
    <name evidence="5" type="ordered locus">Desal_2688</name>
</gene>
<dbReference type="EMBL" id="CP001649">
    <property type="protein sequence ID" value="ACS80742.1"/>
    <property type="molecule type" value="Genomic_DNA"/>
</dbReference>
<dbReference type="Pfam" id="PF13181">
    <property type="entry name" value="TPR_8"/>
    <property type="match status" value="1"/>
</dbReference>
<keyword evidence="2 3" id="KW-0802">TPR repeat</keyword>
<dbReference type="Gene3D" id="1.25.40.10">
    <property type="entry name" value="Tetratricopeptide repeat domain"/>
    <property type="match status" value="4"/>
</dbReference>
<evidence type="ECO:0000313" key="5">
    <source>
        <dbReference type="EMBL" id="ACS80742.1"/>
    </source>
</evidence>
<protein>
    <submittedName>
        <fullName evidence="5">Tetratricopeptide TPR_2 repeat protein</fullName>
    </submittedName>
</protein>
<dbReference type="InterPro" id="IPR011990">
    <property type="entry name" value="TPR-like_helical_dom_sf"/>
</dbReference>
<keyword evidence="4" id="KW-0472">Membrane</keyword>
<feature type="transmembrane region" description="Helical" evidence="4">
    <location>
        <begin position="5"/>
        <end position="25"/>
    </location>
</feature>
<dbReference type="OrthoDB" id="9814220at2"/>
<organism evidence="5 6">
    <name type="scientific">Maridesulfovibrio salexigens (strain ATCC 14822 / DSM 2638 / NCIMB 8403 / VKM B-1763)</name>
    <name type="common">Desulfovibrio salexigens</name>
    <dbReference type="NCBI Taxonomy" id="526222"/>
    <lineage>
        <taxon>Bacteria</taxon>
        <taxon>Pseudomonadati</taxon>
        <taxon>Thermodesulfobacteriota</taxon>
        <taxon>Desulfovibrionia</taxon>
        <taxon>Desulfovibrionales</taxon>
        <taxon>Desulfovibrionaceae</taxon>
        <taxon>Maridesulfovibrio</taxon>
    </lineage>
</organism>
<dbReference type="Pfam" id="PF13432">
    <property type="entry name" value="TPR_16"/>
    <property type="match status" value="1"/>
</dbReference>
<dbReference type="SMART" id="SM00028">
    <property type="entry name" value="TPR"/>
    <property type="match status" value="8"/>
</dbReference>
<dbReference type="AlphaFoldDB" id="C6BZA5"/>
<evidence type="ECO:0000256" key="1">
    <source>
        <dbReference type="ARBA" id="ARBA00022737"/>
    </source>
</evidence>
<feature type="repeat" description="TPR" evidence="3">
    <location>
        <begin position="898"/>
        <end position="931"/>
    </location>
</feature>
<dbReference type="RefSeq" id="WP_015852558.1">
    <property type="nucleotide sequence ID" value="NC_012881.1"/>
</dbReference>
<dbReference type="InterPro" id="IPR051012">
    <property type="entry name" value="CellSynth/LPSAsmb/PSIAsmb"/>
</dbReference>
<dbReference type="PANTHER" id="PTHR45586">
    <property type="entry name" value="TPR REPEAT-CONTAINING PROTEIN PA4667"/>
    <property type="match status" value="1"/>
</dbReference>
<reference evidence="5 6" key="1">
    <citation type="submission" date="2009-06" db="EMBL/GenBank/DDBJ databases">
        <title>Complete sequence of Desulfovibrio salexigens DSM 2638.</title>
        <authorList>
            <consortium name="US DOE Joint Genome Institute"/>
            <person name="Lucas S."/>
            <person name="Copeland A."/>
            <person name="Lapidus A."/>
            <person name="Glavina del Rio T."/>
            <person name="Tice H."/>
            <person name="Bruce D."/>
            <person name="Goodwin L."/>
            <person name="Pitluck S."/>
            <person name="Munk A.C."/>
            <person name="Brettin T."/>
            <person name="Detter J.C."/>
            <person name="Han C."/>
            <person name="Tapia R."/>
            <person name="Larimer F."/>
            <person name="Land M."/>
            <person name="Hauser L."/>
            <person name="Kyrpides N."/>
            <person name="Anderson I."/>
            <person name="Wall J.D."/>
            <person name="Arkin A.P."/>
            <person name="Dehal P."/>
            <person name="Chivian D."/>
            <person name="Giles B."/>
            <person name="Hazen T.C."/>
        </authorList>
    </citation>
    <scope>NUCLEOTIDE SEQUENCE [LARGE SCALE GENOMIC DNA]</scope>
    <source>
        <strain evidence="6">ATCC 14822 / DSM 2638 / NCIMB 8403 / VKM B-1763</strain>
    </source>
</reference>
<evidence type="ECO:0000256" key="3">
    <source>
        <dbReference type="PROSITE-ProRule" id="PRU00339"/>
    </source>
</evidence>
<feature type="repeat" description="TPR" evidence="3">
    <location>
        <begin position="864"/>
        <end position="897"/>
    </location>
</feature>
<name>C6BZA5_MARSD</name>
<evidence type="ECO:0000256" key="4">
    <source>
        <dbReference type="SAM" id="Phobius"/>
    </source>
</evidence>
<dbReference type="SUPFAM" id="SSF48452">
    <property type="entry name" value="TPR-like"/>
    <property type="match status" value="4"/>
</dbReference>
<dbReference type="HOGENOM" id="CLU_312543_0_0_7"/>
<dbReference type="PROSITE" id="PS50005">
    <property type="entry name" value="TPR"/>
    <property type="match status" value="3"/>
</dbReference>
<dbReference type="eggNOG" id="COG0457">
    <property type="taxonomic scope" value="Bacteria"/>
</dbReference>
<dbReference type="KEGG" id="dsa:Desal_2688"/>
<feature type="repeat" description="TPR" evidence="3">
    <location>
        <begin position="694"/>
        <end position="727"/>
    </location>
</feature>
<sequence>MNIKLWRVLLFVLIIIGTTVLIYPFPRDMVPLYLRSGEISKAADLLSELLEEDPHDLRLLDLSVDVFLERGMPDKAIASLEEILKQKPNRVPALRRLVQVFEWNVMPREALHTWIKISNIEPDKMEPLEKMVMYYRYFNMVPQEVDSIIKLNTLQGKRPFVGDFMRVLNDEIELLGAEHAKTPDDPYLDFLLQRIFIVGEQFKAEVELSAESGEKVDYLQYVLYVLEYFIAVDRIEDGYEYAARMDKQAGLDVESRVQLVKVLGWAEDYDRALDVAQRLLKISPDNIALLTETAWISRVADRPDLAQIVLEKLVQIEPDNTVHQQALGDVYMQTGNYRKAVNLFRRLAERVGSWLTYAHDMLRAALFSEDRVLMAEVVEETKDVDTSEPDYLRTRGELLLTLERPREAYDILRKVVDSPDATLVDYQNLIDAAATTADNKLLADAVELALKVYPNDINIMRTAGTAYRNVNKPYKAYLIYRKLLKREQEQQDILDMLLAASETQDLMLAKQAAGYAEKIAPKDVKVIAQAGEIMLWLNSPKDGYPYYKKAAIMTGGNREYVMNLIQIASYTGDKSIFRDAADTAIRLRPDDEQVALLAAAVWAAAGDSKKAQLLISQFAGQSAKNLDILYQWAEFADQAGLSEEAYRIYDELYSRDYKRKEIRGKLARLAEWTARPAVAAKFYAEISDESPGDFDLAKRAGKALADSGDYLKAADYYERAVSIKPRDYEVKLELARVYGFAEKFADQIRIFRELQAAGKLPETERIELARAYLDEREPEAALRILEPYARLKKIPRFEGFLLASALQMAGRGAEASDVYKRLKKEYNNDEVFLARLGAEALFNNFQTDAYELFQAALKLNAENHTALKGLGIIYGEREQYKRAVSKLRKYLRLVPNDAEGRYQLGEIYRLMGRENDAVREFKRAARIISREGRTDISGRDLNIINR</sequence>
<proteinExistence type="predicted"/>